<sequence length="155" mass="17345">MSKVRKPNNNRARLERASRAALRQSKIAVYNIDPIGRQGLCNWSTAAKYRPSRHVADAIFDMSHQWVIYISAFCEDQAGRRYYKSVEIAPNGIYHTDALAGVLDEHYRALLDSCNPVHLVGSGWIANPCGQSLSEEQAARIFEAVKAWPEQEAAA</sequence>
<reference evidence="2" key="1">
    <citation type="submission" date="2016-10" db="EMBL/GenBank/DDBJ databases">
        <authorList>
            <person name="Varghese N."/>
            <person name="Submissions S."/>
        </authorList>
    </citation>
    <scope>NUCLEOTIDE SEQUENCE [LARGE SCALE GENOMIC DNA]</scope>
    <source>
        <strain evidence="2">JCM 18195</strain>
    </source>
</reference>
<accession>A0A1I5YQW0</accession>
<dbReference type="Proteomes" id="UP000243084">
    <property type="component" value="Unassembled WGS sequence"/>
</dbReference>
<keyword evidence="2" id="KW-1185">Reference proteome</keyword>
<dbReference type="RefSeq" id="WP_092435065.1">
    <property type="nucleotide sequence ID" value="NZ_FOXM01000023.1"/>
</dbReference>
<evidence type="ECO:0000313" key="1">
    <source>
        <dbReference type="EMBL" id="SFQ46684.1"/>
    </source>
</evidence>
<protein>
    <submittedName>
        <fullName evidence="1">Uncharacterized protein</fullName>
    </submittedName>
</protein>
<proteinExistence type="predicted"/>
<dbReference type="EMBL" id="FOXM01000023">
    <property type="protein sequence ID" value="SFQ46684.1"/>
    <property type="molecule type" value="Genomic_DNA"/>
</dbReference>
<gene>
    <name evidence="1" type="ORF">SAMN05216229_12355</name>
</gene>
<dbReference type="OrthoDB" id="6997287at2"/>
<organism evidence="1 2">
    <name type="scientific">Geopseudomonas sagittaria</name>
    <dbReference type="NCBI Taxonomy" id="1135990"/>
    <lineage>
        <taxon>Bacteria</taxon>
        <taxon>Pseudomonadati</taxon>
        <taxon>Pseudomonadota</taxon>
        <taxon>Gammaproteobacteria</taxon>
        <taxon>Pseudomonadales</taxon>
        <taxon>Pseudomonadaceae</taxon>
        <taxon>Geopseudomonas</taxon>
    </lineage>
</organism>
<evidence type="ECO:0000313" key="2">
    <source>
        <dbReference type="Proteomes" id="UP000243084"/>
    </source>
</evidence>
<dbReference type="AlphaFoldDB" id="A0A1I5YQW0"/>
<name>A0A1I5YQW0_9GAMM</name>